<dbReference type="InterPro" id="IPR039425">
    <property type="entry name" value="RNA_pol_sigma-70-like"/>
</dbReference>
<feature type="domain" description="RNA polymerase sigma factor 70 region 4 type 2" evidence="6">
    <location>
        <begin position="103"/>
        <end position="154"/>
    </location>
</feature>
<dbReference type="AlphaFoldDB" id="A0A158M4H1"/>
<dbReference type="GO" id="GO:0006352">
    <property type="term" value="P:DNA-templated transcription initiation"/>
    <property type="evidence" value="ECO:0007669"/>
    <property type="project" value="InterPro"/>
</dbReference>
<dbReference type="CDD" id="cd06171">
    <property type="entry name" value="Sigma70_r4"/>
    <property type="match status" value="1"/>
</dbReference>
<evidence type="ECO:0000256" key="4">
    <source>
        <dbReference type="ARBA" id="ARBA00023163"/>
    </source>
</evidence>
<dbReference type="STRING" id="35814.BBB42_04665"/>
<dbReference type="GO" id="GO:0003677">
    <property type="term" value="F:DNA binding"/>
    <property type="evidence" value="ECO:0007669"/>
    <property type="project" value="InterPro"/>
</dbReference>
<dbReference type="InterPro" id="IPR014284">
    <property type="entry name" value="RNA_pol_sigma-70_dom"/>
</dbReference>
<dbReference type="InterPro" id="IPR013249">
    <property type="entry name" value="RNA_pol_sigma70_r4_t2"/>
</dbReference>
<dbReference type="PANTHER" id="PTHR43133:SF63">
    <property type="entry name" value="RNA POLYMERASE SIGMA FACTOR FECI-RELATED"/>
    <property type="match status" value="1"/>
</dbReference>
<dbReference type="NCBIfam" id="TIGR02937">
    <property type="entry name" value="sigma70-ECF"/>
    <property type="match status" value="1"/>
</dbReference>
<evidence type="ECO:0000256" key="2">
    <source>
        <dbReference type="ARBA" id="ARBA00023015"/>
    </source>
</evidence>
<dbReference type="Pfam" id="PF08281">
    <property type="entry name" value="Sigma70_r4_2"/>
    <property type="match status" value="1"/>
</dbReference>
<dbReference type="Gene3D" id="1.10.10.10">
    <property type="entry name" value="Winged helix-like DNA-binding domain superfamily/Winged helix DNA-binding domain"/>
    <property type="match status" value="1"/>
</dbReference>
<gene>
    <name evidence="7" type="ORF">L497_0251</name>
</gene>
<feature type="domain" description="RNA polymerase sigma-70 region 2" evidence="5">
    <location>
        <begin position="6"/>
        <end position="71"/>
    </location>
</feature>
<sequence length="160" mass="18196">MTVECLYREHRPWLMGWFRRKLGCAHHAEDMTQDVFTRILQGRKQVHAGQARAFLVTVARGLVIDHWRHRALESAYAEYLAGLPEAHAPSAEQRLEIMQALGTLDRMMDGLPERARQAFLLSQLDGLSYPEIAVRLGVSVSSVQQYMVKAMSACFDVFHA</sequence>
<keyword evidence="3" id="KW-0731">Sigma factor</keyword>
<dbReference type="InterPro" id="IPR013325">
    <property type="entry name" value="RNA_pol_sigma_r2"/>
</dbReference>
<protein>
    <submittedName>
        <fullName evidence="7">Sigma-70, region 4</fullName>
    </submittedName>
</protein>
<dbReference type="InterPro" id="IPR007627">
    <property type="entry name" value="RNA_pol_sigma70_r2"/>
</dbReference>
<dbReference type="SUPFAM" id="SSF88946">
    <property type="entry name" value="Sigma2 domain of RNA polymerase sigma factors"/>
    <property type="match status" value="1"/>
</dbReference>
<accession>A0A158M4H1</accession>
<dbReference type="Proteomes" id="UP000026682">
    <property type="component" value="Unassembled WGS sequence"/>
</dbReference>
<evidence type="ECO:0000256" key="3">
    <source>
        <dbReference type="ARBA" id="ARBA00023082"/>
    </source>
</evidence>
<evidence type="ECO:0000259" key="6">
    <source>
        <dbReference type="Pfam" id="PF08281"/>
    </source>
</evidence>
<keyword evidence="4" id="KW-0804">Transcription</keyword>
<dbReference type="Pfam" id="PF04542">
    <property type="entry name" value="Sigma70_r2"/>
    <property type="match status" value="1"/>
</dbReference>
<evidence type="ECO:0000259" key="5">
    <source>
        <dbReference type="Pfam" id="PF04542"/>
    </source>
</evidence>
<dbReference type="InterPro" id="IPR013324">
    <property type="entry name" value="RNA_pol_sigma_r3/r4-like"/>
</dbReference>
<proteinExistence type="inferred from homology"/>
<dbReference type="EMBL" id="JFZZ01000083">
    <property type="protein sequence ID" value="KAK90053.1"/>
    <property type="molecule type" value="Genomic_DNA"/>
</dbReference>
<dbReference type="SUPFAM" id="SSF88659">
    <property type="entry name" value="Sigma3 and sigma4 domains of RNA polymerase sigma factors"/>
    <property type="match status" value="1"/>
</dbReference>
<keyword evidence="2" id="KW-0805">Transcription regulation</keyword>
<name>A0A158M4H1_9BORD</name>
<dbReference type="InterPro" id="IPR036388">
    <property type="entry name" value="WH-like_DNA-bd_sf"/>
</dbReference>
<dbReference type="Gene3D" id="1.10.1740.10">
    <property type="match status" value="1"/>
</dbReference>
<dbReference type="PANTHER" id="PTHR43133">
    <property type="entry name" value="RNA POLYMERASE ECF-TYPE SIGMA FACTO"/>
    <property type="match status" value="1"/>
</dbReference>
<dbReference type="PATRIC" id="fig|1331206.3.peg.2327"/>
<dbReference type="GO" id="GO:0016987">
    <property type="term" value="F:sigma factor activity"/>
    <property type="evidence" value="ECO:0007669"/>
    <property type="project" value="UniProtKB-KW"/>
</dbReference>
<reference evidence="7 8" key="1">
    <citation type="submission" date="2014-03" db="EMBL/GenBank/DDBJ databases">
        <title>Genome sequence of Bordetella holmseii.</title>
        <authorList>
            <person name="Harvill E."/>
            <person name="Goodfield L.L."/>
            <person name="Ivanov Y."/>
            <person name="Meyer J.A."/>
            <person name="Newth C."/>
            <person name="Cassiday P."/>
            <person name="Tondella M.L."/>
            <person name="Liao P."/>
            <person name="Zimmerman J."/>
            <person name="Meert K."/>
            <person name="Wessel D."/>
            <person name="Berger J."/>
            <person name="Dean J.M."/>
            <person name="Holubkov R."/>
            <person name="Burr J."/>
            <person name="Liu T."/>
            <person name="Brinkac L.M."/>
            <person name="Sanka R."/>
            <person name="Kim M."/>
            <person name="Losada L."/>
        </authorList>
    </citation>
    <scope>NUCLEOTIDE SEQUENCE [LARGE SCALE GENOMIC DNA]</scope>
    <source>
        <strain evidence="7 8">CDC-H585-BH</strain>
    </source>
</reference>
<comment type="similarity">
    <text evidence="1">Belongs to the sigma-70 factor family. ECF subfamily.</text>
</comment>
<evidence type="ECO:0000313" key="8">
    <source>
        <dbReference type="Proteomes" id="UP000026682"/>
    </source>
</evidence>
<evidence type="ECO:0000256" key="1">
    <source>
        <dbReference type="ARBA" id="ARBA00010641"/>
    </source>
</evidence>
<comment type="caution">
    <text evidence="7">The sequence shown here is derived from an EMBL/GenBank/DDBJ whole genome shotgun (WGS) entry which is preliminary data.</text>
</comment>
<organism evidence="7 8">
    <name type="scientific">Bordetella holmesii CDC-H585-BH</name>
    <dbReference type="NCBI Taxonomy" id="1331206"/>
    <lineage>
        <taxon>Bacteria</taxon>
        <taxon>Pseudomonadati</taxon>
        <taxon>Pseudomonadota</taxon>
        <taxon>Betaproteobacteria</taxon>
        <taxon>Burkholderiales</taxon>
        <taxon>Alcaligenaceae</taxon>
        <taxon>Bordetella</taxon>
    </lineage>
</organism>
<evidence type="ECO:0000313" key="7">
    <source>
        <dbReference type="EMBL" id="KAK90053.1"/>
    </source>
</evidence>